<sequence length="72" mass="7580">MAAPSMSSTIAFAAIASPNKVKLARTMRTHIDGAPAIPCRCYFEADPRTRAANLSRSLSASVAYVIAARPAD</sequence>
<dbReference type="Proteomes" id="UP000703269">
    <property type="component" value="Unassembled WGS sequence"/>
</dbReference>
<organism evidence="1 2">
    <name type="scientific">Phanerochaete sordida</name>
    <dbReference type="NCBI Taxonomy" id="48140"/>
    <lineage>
        <taxon>Eukaryota</taxon>
        <taxon>Fungi</taxon>
        <taxon>Dikarya</taxon>
        <taxon>Basidiomycota</taxon>
        <taxon>Agaricomycotina</taxon>
        <taxon>Agaricomycetes</taxon>
        <taxon>Polyporales</taxon>
        <taxon>Phanerochaetaceae</taxon>
        <taxon>Phanerochaete</taxon>
    </lineage>
</organism>
<reference evidence="1 2" key="1">
    <citation type="submission" date="2021-08" db="EMBL/GenBank/DDBJ databases">
        <title>Draft Genome Sequence of Phanerochaete sordida strain YK-624.</title>
        <authorList>
            <person name="Mori T."/>
            <person name="Dohra H."/>
            <person name="Suzuki T."/>
            <person name="Kawagishi H."/>
            <person name="Hirai H."/>
        </authorList>
    </citation>
    <scope>NUCLEOTIDE SEQUENCE [LARGE SCALE GENOMIC DNA]</scope>
    <source>
        <strain evidence="1 2">YK-624</strain>
    </source>
</reference>
<gene>
    <name evidence="1" type="ORF">PsYK624_149430</name>
</gene>
<comment type="caution">
    <text evidence="1">The sequence shown here is derived from an EMBL/GenBank/DDBJ whole genome shotgun (WGS) entry which is preliminary data.</text>
</comment>
<dbReference type="EMBL" id="BPQB01000093">
    <property type="protein sequence ID" value="GJE98708.1"/>
    <property type="molecule type" value="Genomic_DNA"/>
</dbReference>
<evidence type="ECO:0000313" key="2">
    <source>
        <dbReference type="Proteomes" id="UP000703269"/>
    </source>
</evidence>
<accession>A0A9P3GPH5</accession>
<name>A0A9P3GPH5_9APHY</name>
<keyword evidence="2" id="KW-1185">Reference proteome</keyword>
<dbReference type="AlphaFoldDB" id="A0A9P3GPH5"/>
<protein>
    <submittedName>
        <fullName evidence="1">Uncharacterized protein</fullName>
    </submittedName>
</protein>
<evidence type="ECO:0000313" key="1">
    <source>
        <dbReference type="EMBL" id="GJE98708.1"/>
    </source>
</evidence>
<proteinExistence type="predicted"/>